<accession>A0A2G9XCI3</accession>
<organism evidence="4 5">
    <name type="scientific">candidate division WWE3 bacterium CG23_combo_of_CG06-09_8_20_14_all_40_14</name>
    <dbReference type="NCBI Taxonomy" id="1975095"/>
    <lineage>
        <taxon>Bacteria</taxon>
        <taxon>Katanobacteria</taxon>
    </lineage>
</organism>
<evidence type="ECO:0000256" key="1">
    <source>
        <dbReference type="ARBA" id="ARBA00022980"/>
    </source>
</evidence>
<keyword evidence="1 3" id="KW-0689">Ribosomal protein</keyword>
<dbReference type="Pfam" id="PF00886">
    <property type="entry name" value="Ribosomal_S16"/>
    <property type="match status" value="1"/>
</dbReference>
<dbReference type="GO" id="GO:0015935">
    <property type="term" value="C:small ribosomal subunit"/>
    <property type="evidence" value="ECO:0007669"/>
    <property type="project" value="TreeGrafter"/>
</dbReference>
<comment type="similarity">
    <text evidence="3">Belongs to the bacterial ribosomal protein bS16 family.</text>
</comment>
<dbReference type="GO" id="GO:0006412">
    <property type="term" value="P:translation"/>
    <property type="evidence" value="ECO:0007669"/>
    <property type="project" value="UniProtKB-UniRule"/>
</dbReference>
<dbReference type="InterPro" id="IPR000307">
    <property type="entry name" value="Ribosomal_bS16"/>
</dbReference>
<sequence>MLKIRLSKFGKRNAPTYRIVVSEARSKRDGKYLDILGFYNPKDAANNFSYDNNKYTQWLKRGAKPTEAVFNMVQGKYIFKKYEPKKAEKKGREPAENENNS</sequence>
<gene>
    <name evidence="3 4" type="primary">rpsP</name>
    <name evidence="4" type="ORF">COX53_01390</name>
</gene>
<dbReference type="Proteomes" id="UP000231388">
    <property type="component" value="Unassembled WGS sequence"/>
</dbReference>
<dbReference type="PANTHER" id="PTHR12919">
    <property type="entry name" value="30S RIBOSOMAL PROTEIN S16"/>
    <property type="match status" value="1"/>
</dbReference>
<reference evidence="4 5" key="1">
    <citation type="submission" date="2017-09" db="EMBL/GenBank/DDBJ databases">
        <title>Depth-based differentiation of microbial function through sediment-hosted aquifers and enrichment of novel symbionts in the deep terrestrial subsurface.</title>
        <authorList>
            <person name="Probst A.J."/>
            <person name="Ladd B."/>
            <person name="Jarett J.K."/>
            <person name="Geller-Mcgrath D.E."/>
            <person name="Sieber C.M."/>
            <person name="Emerson J.B."/>
            <person name="Anantharaman K."/>
            <person name="Thomas B.C."/>
            <person name="Malmstrom R."/>
            <person name="Stieglmeier M."/>
            <person name="Klingl A."/>
            <person name="Woyke T."/>
            <person name="Ryan C.M."/>
            <person name="Banfield J.F."/>
        </authorList>
    </citation>
    <scope>NUCLEOTIDE SEQUENCE [LARGE SCALE GENOMIC DNA]</scope>
    <source>
        <strain evidence="4">CG23_combo_of_CG06-09_8_20_14_all_40_14</strain>
    </source>
</reference>
<evidence type="ECO:0000256" key="3">
    <source>
        <dbReference type="HAMAP-Rule" id="MF_00385"/>
    </source>
</evidence>
<keyword evidence="2 3" id="KW-0687">Ribonucleoprotein</keyword>
<proteinExistence type="inferred from homology"/>
<evidence type="ECO:0000313" key="4">
    <source>
        <dbReference type="EMBL" id="PIP04647.1"/>
    </source>
</evidence>
<comment type="caution">
    <text evidence="4">The sequence shown here is derived from an EMBL/GenBank/DDBJ whole genome shotgun (WGS) entry which is preliminary data.</text>
</comment>
<dbReference type="PANTHER" id="PTHR12919:SF20">
    <property type="entry name" value="SMALL RIBOSOMAL SUBUNIT PROTEIN BS16M"/>
    <property type="match status" value="1"/>
</dbReference>
<dbReference type="GO" id="GO:0005737">
    <property type="term" value="C:cytoplasm"/>
    <property type="evidence" value="ECO:0007669"/>
    <property type="project" value="UniProtKB-ARBA"/>
</dbReference>
<dbReference type="GO" id="GO:0003735">
    <property type="term" value="F:structural constituent of ribosome"/>
    <property type="evidence" value="ECO:0007669"/>
    <property type="project" value="InterPro"/>
</dbReference>
<dbReference type="SUPFAM" id="SSF54565">
    <property type="entry name" value="Ribosomal protein S16"/>
    <property type="match status" value="1"/>
</dbReference>
<evidence type="ECO:0000256" key="2">
    <source>
        <dbReference type="ARBA" id="ARBA00023274"/>
    </source>
</evidence>
<dbReference type="Gene3D" id="3.30.1320.10">
    <property type="match status" value="1"/>
</dbReference>
<dbReference type="HAMAP" id="MF_00385">
    <property type="entry name" value="Ribosomal_bS16"/>
    <property type="match status" value="1"/>
</dbReference>
<dbReference type="NCBIfam" id="TIGR00002">
    <property type="entry name" value="S16"/>
    <property type="match status" value="1"/>
</dbReference>
<evidence type="ECO:0000313" key="5">
    <source>
        <dbReference type="Proteomes" id="UP000231388"/>
    </source>
</evidence>
<name>A0A2G9XCI3_UNCKA</name>
<protein>
    <recommendedName>
        <fullName evidence="3">Small ribosomal subunit protein bS16</fullName>
    </recommendedName>
</protein>
<dbReference type="EMBL" id="PCQY01000018">
    <property type="protein sequence ID" value="PIP04647.1"/>
    <property type="molecule type" value="Genomic_DNA"/>
</dbReference>
<dbReference type="AlphaFoldDB" id="A0A2G9XCI3"/>
<dbReference type="InterPro" id="IPR023803">
    <property type="entry name" value="Ribosomal_bS16_dom_sf"/>
</dbReference>